<protein>
    <submittedName>
        <fullName evidence="2">Bacterioferritin-associated ferredoxin</fullName>
    </submittedName>
</protein>
<dbReference type="InterPro" id="IPR041854">
    <property type="entry name" value="BFD-like_2Fe2S-bd_dom_sf"/>
</dbReference>
<sequence>MDEVKCSCCSTDESEVIIGEYVCYCNHVNEQNIIDAINDGAKDVNEVIEMTGAMKNSNCAVNNPKGKCCYSDIVYVFNKHSK</sequence>
<feature type="domain" description="BFD-like [2Fe-2S]-binding" evidence="1">
    <location>
        <begin position="21"/>
        <end position="60"/>
    </location>
</feature>
<dbReference type="CDD" id="cd10141">
    <property type="entry name" value="CopZ-like_Fer2_BFD-like"/>
    <property type="match status" value="1"/>
</dbReference>
<dbReference type="EMBL" id="JAFBDT010000003">
    <property type="protein sequence ID" value="MBM7561154.1"/>
    <property type="molecule type" value="Genomic_DNA"/>
</dbReference>
<dbReference type="RefSeq" id="WP_204662305.1">
    <property type="nucleotide sequence ID" value="NZ_JAFBDT010000003.1"/>
</dbReference>
<name>A0ABS2MP41_9FIRM</name>
<proteinExistence type="predicted"/>
<evidence type="ECO:0000313" key="2">
    <source>
        <dbReference type="EMBL" id="MBM7561154.1"/>
    </source>
</evidence>
<accession>A0ABS2MP41</accession>
<reference evidence="2 3" key="1">
    <citation type="submission" date="2021-01" db="EMBL/GenBank/DDBJ databases">
        <title>Genomic Encyclopedia of Type Strains, Phase IV (KMG-IV): sequencing the most valuable type-strain genomes for metagenomic binning, comparative biology and taxonomic classification.</title>
        <authorList>
            <person name="Goeker M."/>
        </authorList>
    </citation>
    <scope>NUCLEOTIDE SEQUENCE [LARGE SCALE GENOMIC DNA]</scope>
    <source>
        <strain evidence="2 3">DSM 24436</strain>
    </source>
</reference>
<evidence type="ECO:0000313" key="3">
    <source>
        <dbReference type="Proteomes" id="UP000767854"/>
    </source>
</evidence>
<comment type="caution">
    <text evidence="2">The sequence shown here is derived from an EMBL/GenBank/DDBJ whole genome shotgun (WGS) entry which is preliminary data.</text>
</comment>
<dbReference type="Proteomes" id="UP000767854">
    <property type="component" value="Unassembled WGS sequence"/>
</dbReference>
<dbReference type="Pfam" id="PF04324">
    <property type="entry name" value="Fer2_BFD"/>
    <property type="match status" value="1"/>
</dbReference>
<evidence type="ECO:0000259" key="1">
    <source>
        <dbReference type="Pfam" id="PF04324"/>
    </source>
</evidence>
<dbReference type="InterPro" id="IPR007419">
    <property type="entry name" value="BFD-like_2Fe2S-bd_dom"/>
</dbReference>
<dbReference type="Gene3D" id="1.10.10.1100">
    <property type="entry name" value="BFD-like [2Fe-2S]-binding domain"/>
    <property type="match status" value="1"/>
</dbReference>
<gene>
    <name evidence="2" type="ORF">JOC49_000671</name>
</gene>
<organism evidence="2 3">
    <name type="scientific">Fusibacter tunisiensis</name>
    <dbReference type="NCBI Taxonomy" id="1008308"/>
    <lineage>
        <taxon>Bacteria</taxon>
        <taxon>Bacillati</taxon>
        <taxon>Bacillota</taxon>
        <taxon>Clostridia</taxon>
        <taxon>Eubacteriales</taxon>
        <taxon>Eubacteriales Family XII. Incertae Sedis</taxon>
        <taxon>Fusibacter</taxon>
    </lineage>
</organism>
<keyword evidence="3" id="KW-1185">Reference proteome</keyword>